<gene>
    <name evidence="1" type="ORF">I4F81_001297</name>
</gene>
<name>A0ACC3BMI8_PYRYE</name>
<keyword evidence="2" id="KW-1185">Reference proteome</keyword>
<reference evidence="1" key="1">
    <citation type="submission" date="2019-11" db="EMBL/GenBank/DDBJ databases">
        <title>Nori genome reveals adaptations in red seaweeds to the harsh intertidal environment.</title>
        <authorList>
            <person name="Wang D."/>
            <person name="Mao Y."/>
        </authorList>
    </citation>
    <scope>NUCLEOTIDE SEQUENCE</scope>
    <source>
        <tissue evidence="1">Gametophyte</tissue>
    </source>
</reference>
<proteinExistence type="predicted"/>
<evidence type="ECO:0000313" key="2">
    <source>
        <dbReference type="Proteomes" id="UP000798662"/>
    </source>
</evidence>
<dbReference type="EMBL" id="CM020618">
    <property type="protein sequence ID" value="KAK1858696.1"/>
    <property type="molecule type" value="Genomic_DNA"/>
</dbReference>
<comment type="caution">
    <text evidence="1">The sequence shown here is derived from an EMBL/GenBank/DDBJ whole genome shotgun (WGS) entry which is preliminary data.</text>
</comment>
<dbReference type="Proteomes" id="UP000798662">
    <property type="component" value="Chromosome 1"/>
</dbReference>
<sequence>MLEQARAENSRPEVLANFFASWELARAAEDSFTPASMASVFDRVGMWPLNPSKVCLETLKKGVEKPMEGVNLRFLKARMGLVVRQQMSAPVVANGTSSTAWRSVVLTARKVLEALKKLAAEKAERTDTQEKARKVGEERATENRAKQSQRGIAPQERKHRRAWKTMFAEVVEVAVPSRRGVVEMDGSNSPVLPRGGA</sequence>
<protein>
    <submittedName>
        <fullName evidence="1">Uncharacterized protein</fullName>
    </submittedName>
</protein>
<accession>A0ACC3BMI8</accession>
<evidence type="ECO:0000313" key="1">
    <source>
        <dbReference type="EMBL" id="KAK1858696.1"/>
    </source>
</evidence>
<organism evidence="1 2">
    <name type="scientific">Pyropia yezoensis</name>
    <name type="common">Susabi-nori</name>
    <name type="synonym">Porphyra yezoensis</name>
    <dbReference type="NCBI Taxonomy" id="2788"/>
    <lineage>
        <taxon>Eukaryota</taxon>
        <taxon>Rhodophyta</taxon>
        <taxon>Bangiophyceae</taxon>
        <taxon>Bangiales</taxon>
        <taxon>Bangiaceae</taxon>
        <taxon>Pyropia</taxon>
    </lineage>
</organism>